<sequence length="363" mass="40832">MGWIPFHNPWSTASPAPPNHLFFAKIHLHGSEEEICKLRLSHDEQVGTHCYSAPHVVKCEYGPEVDICSCVIRYVLLCRELPFSYGKPVYTCRMRGLEIWSFICCVLRKGVHATLKDACMLTTAIIDATYPNLNAMYTNIHYLRQRAIITPKNDAVDLLNESILALIPGNEQEYLSADSIDGSDNMSDDLRGVYPIEFLNTISGGNLPCHKLILKIGVPIMLLRNIDQPNGLCNGTRAIVTALGTRIIQARVITGKYTDREICIPRIIFIHKSKTLPFVLRRRQFPVRLCYAMTINKSQGQSLDMIGLYLREPVFSHGQLYVALSRTTSPDGLKILITDQDDSCAGYTKNIVFRQIFSLLGDV</sequence>
<dbReference type="SUPFAM" id="SSF52540">
    <property type="entry name" value="P-loop containing nucleoside triphosphate hydrolases"/>
    <property type="match status" value="1"/>
</dbReference>
<dbReference type="PANTHER" id="PTHR23274">
    <property type="entry name" value="DNA HELICASE-RELATED"/>
    <property type="match status" value="1"/>
</dbReference>
<dbReference type="GO" id="GO:0004386">
    <property type="term" value="F:helicase activity"/>
    <property type="evidence" value="ECO:0007669"/>
    <property type="project" value="UniProtKB-KW"/>
</dbReference>
<organism evidence="2 3">
    <name type="scientific">Rhynchospora pubera</name>
    <dbReference type="NCBI Taxonomy" id="906938"/>
    <lineage>
        <taxon>Eukaryota</taxon>
        <taxon>Viridiplantae</taxon>
        <taxon>Streptophyta</taxon>
        <taxon>Embryophyta</taxon>
        <taxon>Tracheophyta</taxon>
        <taxon>Spermatophyta</taxon>
        <taxon>Magnoliopsida</taxon>
        <taxon>Liliopsida</taxon>
        <taxon>Poales</taxon>
        <taxon>Cyperaceae</taxon>
        <taxon>Cyperoideae</taxon>
        <taxon>Rhynchosporeae</taxon>
        <taxon>Rhynchospora</taxon>
    </lineage>
</organism>
<dbReference type="Pfam" id="PF21530">
    <property type="entry name" value="Pif1_2B_dom"/>
    <property type="match status" value="1"/>
</dbReference>
<dbReference type="Proteomes" id="UP001140206">
    <property type="component" value="Chromosome 1"/>
</dbReference>
<dbReference type="GO" id="GO:0005657">
    <property type="term" value="C:replication fork"/>
    <property type="evidence" value="ECO:0007669"/>
    <property type="project" value="TreeGrafter"/>
</dbReference>
<protein>
    <submittedName>
        <fullName evidence="2">ATP-dependent DNA helicase PIF1</fullName>
    </submittedName>
</protein>
<dbReference type="FunFam" id="3.40.50.300:FF:002884">
    <property type="entry name" value="ATP-dependent DNA helicase"/>
    <property type="match status" value="1"/>
</dbReference>
<dbReference type="InterPro" id="IPR049163">
    <property type="entry name" value="Pif1-like_2B_dom"/>
</dbReference>
<dbReference type="AlphaFoldDB" id="A0AAV8H7T1"/>
<keyword evidence="2" id="KW-0547">Nucleotide-binding</keyword>
<keyword evidence="2" id="KW-0067">ATP-binding</keyword>
<name>A0AAV8H7T1_9POAL</name>
<gene>
    <name evidence="2" type="ORF">LUZ62_024822</name>
</gene>
<keyword evidence="2" id="KW-0347">Helicase</keyword>
<feature type="domain" description="DNA helicase Pif1-like 2B" evidence="1">
    <location>
        <begin position="197"/>
        <end position="243"/>
    </location>
</feature>
<keyword evidence="3" id="KW-1185">Reference proteome</keyword>
<proteinExistence type="predicted"/>
<dbReference type="GO" id="GO:0006260">
    <property type="term" value="P:DNA replication"/>
    <property type="evidence" value="ECO:0007669"/>
    <property type="project" value="TreeGrafter"/>
</dbReference>
<evidence type="ECO:0000313" key="2">
    <source>
        <dbReference type="EMBL" id="KAJ4812256.1"/>
    </source>
</evidence>
<dbReference type="CDD" id="cd18809">
    <property type="entry name" value="SF1_C_RecD"/>
    <property type="match status" value="1"/>
</dbReference>
<evidence type="ECO:0000259" key="1">
    <source>
        <dbReference type="Pfam" id="PF21530"/>
    </source>
</evidence>
<dbReference type="InterPro" id="IPR027417">
    <property type="entry name" value="P-loop_NTPase"/>
</dbReference>
<evidence type="ECO:0000313" key="3">
    <source>
        <dbReference type="Proteomes" id="UP001140206"/>
    </source>
</evidence>
<dbReference type="PANTHER" id="PTHR23274:SF53">
    <property type="entry name" value="ATP-DEPENDENT DNA HELICASE"/>
    <property type="match status" value="1"/>
</dbReference>
<accession>A0AAV8H7T1</accession>
<keyword evidence="2" id="KW-0378">Hydrolase</keyword>
<dbReference type="EMBL" id="JAMFTS010000001">
    <property type="protein sequence ID" value="KAJ4812256.1"/>
    <property type="molecule type" value="Genomic_DNA"/>
</dbReference>
<comment type="caution">
    <text evidence="2">The sequence shown here is derived from an EMBL/GenBank/DDBJ whole genome shotgun (WGS) entry which is preliminary data.</text>
</comment>
<reference evidence="2" key="1">
    <citation type="submission" date="2022-08" db="EMBL/GenBank/DDBJ databases">
        <authorList>
            <person name="Marques A."/>
        </authorList>
    </citation>
    <scope>NUCLEOTIDE SEQUENCE</scope>
    <source>
        <strain evidence="2">RhyPub2mFocal</strain>
        <tissue evidence="2">Leaves</tissue>
    </source>
</reference>